<evidence type="ECO:0000313" key="1">
    <source>
        <dbReference type="EMBL" id="OJH49096.1"/>
    </source>
</evidence>
<name>A0A1L9C3Q9_9EURY</name>
<reference evidence="1 2" key="1">
    <citation type="submission" date="2014-12" db="EMBL/GenBank/DDBJ databases">
        <title>The genome sequence of Methanohalophilus portucalensis strain FDF1.</title>
        <authorList>
            <person name="Lai M.-C."/>
            <person name="Lai S.-J."/>
        </authorList>
    </citation>
    <scope>NUCLEOTIDE SEQUENCE [LARGE SCALE GENOMIC DNA]</scope>
    <source>
        <strain evidence="1 2">FDF-1</strain>
    </source>
</reference>
<dbReference type="Proteomes" id="UP000185713">
    <property type="component" value="Unassembled WGS sequence"/>
</dbReference>
<sequence>MWFDTYKIIPLQMRSSILKKVNYSCKLNIKW</sequence>
<comment type="caution">
    <text evidence="1">The sequence shown here is derived from an EMBL/GenBank/DDBJ whole genome shotgun (WGS) entry which is preliminary data.</text>
</comment>
<dbReference type="AlphaFoldDB" id="A0A1L9C3Q9"/>
<organism evidence="1 2">
    <name type="scientific">Methanohalophilus portucalensis FDF-1</name>
    <dbReference type="NCBI Taxonomy" id="523843"/>
    <lineage>
        <taxon>Archaea</taxon>
        <taxon>Methanobacteriati</taxon>
        <taxon>Methanobacteriota</taxon>
        <taxon>Stenosarchaea group</taxon>
        <taxon>Methanomicrobia</taxon>
        <taxon>Methanosarcinales</taxon>
        <taxon>Methanosarcinaceae</taxon>
        <taxon>Methanohalophilus</taxon>
    </lineage>
</organism>
<dbReference type="EMBL" id="JWTK01000004">
    <property type="protein sequence ID" value="OJH49096.1"/>
    <property type="molecule type" value="Genomic_DNA"/>
</dbReference>
<gene>
    <name evidence="1" type="ORF">MPF_1598</name>
</gene>
<evidence type="ECO:0000313" key="2">
    <source>
        <dbReference type="Proteomes" id="UP000185713"/>
    </source>
</evidence>
<proteinExistence type="predicted"/>
<protein>
    <submittedName>
        <fullName evidence="1">Uncharacterized protein</fullName>
    </submittedName>
</protein>
<accession>A0A1L9C3Q9</accession>